<accession>A0A679FY85</accession>
<dbReference type="CDD" id="cd00085">
    <property type="entry name" value="HNHc"/>
    <property type="match status" value="1"/>
</dbReference>
<dbReference type="GO" id="GO:0008270">
    <property type="term" value="F:zinc ion binding"/>
    <property type="evidence" value="ECO:0007669"/>
    <property type="project" value="InterPro"/>
</dbReference>
<dbReference type="SMART" id="SM00507">
    <property type="entry name" value="HNHc"/>
    <property type="match status" value="1"/>
</dbReference>
<evidence type="ECO:0000313" key="2">
    <source>
        <dbReference type="EMBL" id="BBW99037.1"/>
    </source>
</evidence>
<sequence length="240" mass="28033">MQEGKVCSKCKVWKPFSEFGRGKDTKLGYRSACKECERKRKKPYVNVKCERCGIEFKRRKDNVKEINYCVPCAKKIAGEKARGKIIPKARKGEYIKCDNCGKLHYKKRSQLKKDYKHRFCSHKCQAEWAAKHKVPGNLIKSVDNRGEKNGRYKNGKRIGEHERHKELKQQIKQRDGEGCLFCKTNEFIHVHRIIPGAFGGKYTLENCVLLCREHHQMVHDNYDYWKNELLKMIGVGVRGA</sequence>
<dbReference type="Proteomes" id="UP000501421">
    <property type="component" value="Plasmid pGspE55-2"/>
</dbReference>
<geneLocation type="plasmid" evidence="2 3">
    <name>pGspE55-2</name>
</geneLocation>
<keyword evidence="3" id="KW-1185">Reference proteome</keyword>
<feature type="domain" description="HNH nuclease" evidence="1">
    <location>
        <begin position="166"/>
        <end position="216"/>
    </location>
</feature>
<evidence type="ECO:0000313" key="3">
    <source>
        <dbReference type="Proteomes" id="UP000501421"/>
    </source>
</evidence>
<reference evidence="3" key="1">
    <citation type="journal article" date="2020" name="Microbiol. Resour. Announc.">
        <title>Complete Genome Sequence of Geobacillus sp. Strain E55-1, Isolated from Mine Geyser in Japan.</title>
        <authorList>
            <person name="Miyazaki K."/>
            <person name="Hase E."/>
            <person name="Tokito N."/>
        </authorList>
    </citation>
    <scope>NUCLEOTIDE SEQUENCE [LARGE SCALE GENOMIC DNA]</scope>
    <source>
        <strain evidence="3">E55-1</strain>
        <plasmid evidence="3">pGspE55-2</plasmid>
    </source>
</reference>
<dbReference type="EMBL" id="AP022559">
    <property type="protein sequence ID" value="BBW99037.1"/>
    <property type="molecule type" value="Genomic_DNA"/>
</dbReference>
<dbReference type="Pfam" id="PF01844">
    <property type="entry name" value="HNH"/>
    <property type="match status" value="1"/>
</dbReference>
<dbReference type="Gene3D" id="1.10.30.50">
    <property type="match status" value="1"/>
</dbReference>
<dbReference type="AlphaFoldDB" id="A0A679FY85"/>
<keyword evidence="2" id="KW-0614">Plasmid</keyword>
<evidence type="ECO:0000259" key="1">
    <source>
        <dbReference type="SMART" id="SM00507"/>
    </source>
</evidence>
<dbReference type="InterPro" id="IPR002711">
    <property type="entry name" value="HNH"/>
</dbReference>
<dbReference type="RefSeq" id="WP_172419001.1">
    <property type="nucleotide sequence ID" value="NZ_AP022559.1"/>
</dbReference>
<proteinExistence type="predicted"/>
<dbReference type="InterPro" id="IPR003615">
    <property type="entry name" value="HNH_nuc"/>
</dbReference>
<gene>
    <name evidence="2" type="ORF">GsuE55_38700</name>
</gene>
<name>A0A679FY85_9BACL</name>
<protein>
    <recommendedName>
        <fullName evidence="1">HNH nuclease domain-containing protein</fullName>
    </recommendedName>
</protein>
<organism evidence="2 3">
    <name type="scientific">Geobacillus subterraneus</name>
    <dbReference type="NCBI Taxonomy" id="129338"/>
    <lineage>
        <taxon>Bacteria</taxon>
        <taxon>Bacillati</taxon>
        <taxon>Bacillota</taxon>
        <taxon>Bacilli</taxon>
        <taxon>Bacillales</taxon>
        <taxon>Anoxybacillaceae</taxon>
        <taxon>Geobacillus</taxon>
    </lineage>
</organism>
<dbReference type="GO" id="GO:0003676">
    <property type="term" value="F:nucleic acid binding"/>
    <property type="evidence" value="ECO:0007669"/>
    <property type="project" value="InterPro"/>
</dbReference>
<dbReference type="GO" id="GO:0004519">
    <property type="term" value="F:endonuclease activity"/>
    <property type="evidence" value="ECO:0007669"/>
    <property type="project" value="InterPro"/>
</dbReference>